<comment type="caution">
    <text evidence="8">The sequence shown here is derived from an EMBL/GenBank/DDBJ whole genome shotgun (WGS) entry which is preliminary data.</text>
</comment>
<name>A0A368ZHN7_9FLAO</name>
<proteinExistence type="predicted"/>
<dbReference type="GO" id="GO:0005886">
    <property type="term" value="C:plasma membrane"/>
    <property type="evidence" value="ECO:0007669"/>
    <property type="project" value="UniProtKB-SubCell"/>
</dbReference>
<dbReference type="Pfam" id="PF02588">
    <property type="entry name" value="YitT_membrane"/>
    <property type="match status" value="1"/>
</dbReference>
<evidence type="ECO:0000259" key="7">
    <source>
        <dbReference type="Pfam" id="PF10035"/>
    </source>
</evidence>
<dbReference type="InterPro" id="IPR051461">
    <property type="entry name" value="UPF0750_membrane"/>
</dbReference>
<accession>A0A368ZHN7</accession>
<keyword evidence="2" id="KW-1003">Cell membrane</keyword>
<dbReference type="PIRSF" id="PIRSF006483">
    <property type="entry name" value="Membrane_protein_YitT"/>
    <property type="match status" value="1"/>
</dbReference>
<comment type="subcellular location">
    <subcellularLocation>
        <location evidence="1">Cell membrane</location>
        <topology evidence="1">Multi-pass membrane protein</topology>
    </subcellularLocation>
</comment>
<keyword evidence="5 6" id="KW-0472">Membrane</keyword>
<dbReference type="PANTHER" id="PTHR33545">
    <property type="entry name" value="UPF0750 MEMBRANE PROTEIN YITT-RELATED"/>
    <property type="match status" value="1"/>
</dbReference>
<feature type="transmembrane region" description="Helical" evidence="6">
    <location>
        <begin position="20"/>
        <end position="38"/>
    </location>
</feature>
<reference evidence="8 9" key="1">
    <citation type="submission" date="2018-07" db="EMBL/GenBank/DDBJ databases">
        <title>Genomic Encyclopedia of Type Strains, Phase III (KMG-III): the genomes of soil and plant-associated and newly described type strains.</title>
        <authorList>
            <person name="Whitman W."/>
        </authorList>
    </citation>
    <scope>NUCLEOTIDE SEQUENCE [LARGE SCALE GENOMIC DNA]</scope>
    <source>
        <strain evidence="8 9">CECT 7958</strain>
    </source>
</reference>
<sequence length="296" mass="32570">MSKSNLNPLDLRSVLSFKSLLLKIIGVSCTVIAIKGFMIPNLFLDGGLLGISILIHEFYHIDVSIPLILLNLPFVYIGYKKFGKNFAAHTFISLVFLGLLLSVLTVPTVTQDHFLVAVFGGVFIGLGIGLIIRGGGVIDGLEVIAAYTNTKFGLTTTEIIMAINTTIFLIIAFFLGLEKAMYSIITFFTALKISDYVVDGFEKLISLTIISPNDQLIKELIVNQFNKPITIYKGERGNLPGSYDIKHDCEVIVTVVTRLEVHKMRKAIAKADPKAFMFIQNINEVDGGLISRKTGH</sequence>
<evidence type="ECO:0000256" key="4">
    <source>
        <dbReference type="ARBA" id="ARBA00022989"/>
    </source>
</evidence>
<evidence type="ECO:0000256" key="5">
    <source>
        <dbReference type="ARBA" id="ARBA00023136"/>
    </source>
</evidence>
<dbReference type="OrthoDB" id="265478at2"/>
<dbReference type="Gene3D" id="3.30.70.120">
    <property type="match status" value="1"/>
</dbReference>
<dbReference type="RefSeq" id="WP_114307806.1">
    <property type="nucleotide sequence ID" value="NZ_QPJO01000001.1"/>
</dbReference>
<feature type="transmembrane region" description="Helical" evidence="6">
    <location>
        <begin position="58"/>
        <end position="79"/>
    </location>
</feature>
<evidence type="ECO:0000256" key="2">
    <source>
        <dbReference type="ARBA" id="ARBA00022475"/>
    </source>
</evidence>
<dbReference type="CDD" id="cd16380">
    <property type="entry name" value="YitT_C"/>
    <property type="match status" value="1"/>
</dbReference>
<feature type="transmembrane region" description="Helical" evidence="6">
    <location>
        <begin position="86"/>
        <end position="107"/>
    </location>
</feature>
<feature type="transmembrane region" description="Helical" evidence="6">
    <location>
        <begin position="152"/>
        <end position="174"/>
    </location>
</feature>
<dbReference type="InterPro" id="IPR015867">
    <property type="entry name" value="N-reg_PII/ATP_PRibTrfase_C"/>
</dbReference>
<evidence type="ECO:0000256" key="3">
    <source>
        <dbReference type="ARBA" id="ARBA00022692"/>
    </source>
</evidence>
<evidence type="ECO:0000256" key="6">
    <source>
        <dbReference type="SAM" id="Phobius"/>
    </source>
</evidence>
<dbReference type="AlphaFoldDB" id="A0A368ZHN7"/>
<gene>
    <name evidence="8" type="ORF">DFQ08_10155</name>
</gene>
<dbReference type="InterPro" id="IPR019264">
    <property type="entry name" value="DUF2179"/>
</dbReference>
<protein>
    <submittedName>
        <fullName evidence="8">Uncharacterized membrane-anchored protein YitT (DUF2179 family)</fullName>
    </submittedName>
</protein>
<evidence type="ECO:0000256" key="1">
    <source>
        <dbReference type="ARBA" id="ARBA00004651"/>
    </source>
</evidence>
<feature type="transmembrane region" description="Helical" evidence="6">
    <location>
        <begin position="113"/>
        <end position="132"/>
    </location>
</feature>
<dbReference type="InterPro" id="IPR003740">
    <property type="entry name" value="YitT"/>
</dbReference>
<keyword evidence="9" id="KW-1185">Reference proteome</keyword>
<organism evidence="8 9">
    <name type="scientific">Winogradskyella arenosi</name>
    <dbReference type="NCBI Taxonomy" id="533325"/>
    <lineage>
        <taxon>Bacteria</taxon>
        <taxon>Pseudomonadati</taxon>
        <taxon>Bacteroidota</taxon>
        <taxon>Flavobacteriia</taxon>
        <taxon>Flavobacteriales</taxon>
        <taxon>Flavobacteriaceae</taxon>
        <taxon>Winogradskyella</taxon>
    </lineage>
</organism>
<dbReference type="Proteomes" id="UP000253436">
    <property type="component" value="Unassembled WGS sequence"/>
</dbReference>
<dbReference type="PANTHER" id="PTHR33545:SF3">
    <property type="entry name" value="UPF0750 MEMBRANE PROTEIN YQFU"/>
    <property type="match status" value="1"/>
</dbReference>
<dbReference type="EMBL" id="QPJO01000001">
    <property type="protein sequence ID" value="RCW93264.1"/>
    <property type="molecule type" value="Genomic_DNA"/>
</dbReference>
<keyword evidence="3 6" id="KW-0812">Transmembrane</keyword>
<feature type="domain" description="DUF2179" evidence="7">
    <location>
        <begin position="246"/>
        <end position="287"/>
    </location>
</feature>
<keyword evidence="4 6" id="KW-1133">Transmembrane helix</keyword>
<dbReference type="Pfam" id="PF10035">
    <property type="entry name" value="DUF2179"/>
    <property type="match status" value="1"/>
</dbReference>
<evidence type="ECO:0000313" key="8">
    <source>
        <dbReference type="EMBL" id="RCW93264.1"/>
    </source>
</evidence>
<evidence type="ECO:0000313" key="9">
    <source>
        <dbReference type="Proteomes" id="UP000253436"/>
    </source>
</evidence>